<evidence type="ECO:0000313" key="4">
    <source>
        <dbReference type="Proteomes" id="UP000265520"/>
    </source>
</evidence>
<dbReference type="Gene3D" id="3.30.420.10">
    <property type="entry name" value="Ribonuclease H-like superfamily/Ribonuclease H"/>
    <property type="match status" value="1"/>
</dbReference>
<dbReference type="PANTHER" id="PTHR35046">
    <property type="entry name" value="ZINC KNUCKLE (CCHC-TYPE) FAMILY PROTEIN"/>
    <property type="match status" value="1"/>
</dbReference>
<feature type="region of interest" description="Disordered" evidence="1">
    <location>
        <begin position="248"/>
        <end position="271"/>
    </location>
</feature>
<comment type="caution">
    <text evidence="3">The sequence shown here is derived from an EMBL/GenBank/DDBJ whole genome shotgun (WGS) entry which is preliminary data.</text>
</comment>
<dbReference type="FunFam" id="1.10.340.70:FF:000001">
    <property type="entry name" value="Retrovirus-related Pol polyprotein from transposon gypsy-like Protein"/>
    <property type="match status" value="1"/>
</dbReference>
<dbReference type="SUPFAM" id="SSF54160">
    <property type="entry name" value="Chromo domain-like"/>
    <property type="match status" value="1"/>
</dbReference>
<dbReference type="InterPro" id="IPR001584">
    <property type="entry name" value="Integrase_cat-core"/>
</dbReference>
<dbReference type="InterPro" id="IPR036397">
    <property type="entry name" value="RNaseH_sf"/>
</dbReference>
<keyword evidence="4" id="KW-1185">Reference proteome</keyword>
<accession>A0A392MT00</accession>
<dbReference type="InterPro" id="IPR016197">
    <property type="entry name" value="Chromo-like_dom_sf"/>
</dbReference>
<feature type="non-terminal residue" evidence="3">
    <location>
        <position position="271"/>
    </location>
</feature>
<dbReference type="EMBL" id="LXQA010018800">
    <property type="protein sequence ID" value="MCH90660.1"/>
    <property type="molecule type" value="Genomic_DNA"/>
</dbReference>
<dbReference type="Pfam" id="PF24626">
    <property type="entry name" value="SH3_Tf2-1"/>
    <property type="match status" value="1"/>
</dbReference>
<gene>
    <name evidence="3" type="ORF">A2U01_0011582</name>
</gene>
<dbReference type="PANTHER" id="PTHR35046:SF9">
    <property type="entry name" value="RNA-DIRECTED DNA POLYMERASE"/>
    <property type="match status" value="1"/>
</dbReference>
<dbReference type="Gene3D" id="1.10.340.70">
    <property type="match status" value="1"/>
</dbReference>
<dbReference type="InterPro" id="IPR056924">
    <property type="entry name" value="SH3_Tf2-1"/>
</dbReference>
<feature type="domain" description="Integrase catalytic" evidence="2">
    <location>
        <begin position="61"/>
        <end position="167"/>
    </location>
</feature>
<sequence length="271" mass="31040">MLLEEFHSTPMGGHYGFLRTYRRLADTIYWVGMQKHVRDFVRACDTCQRQKYVATTPGGLLHPLPIPNQIWEDLSLYFITSLPKSKGYDVVLVVVDKLSKYGHFILLKHPYTVKSIAELFMKEIVRLHGIPQSIVVDRAGEVAYRLKLPDDSKIHPVFQVSLLKHAIGNYKVQEALPKELELLAEEDHYPVKVLGSRVTIREGVAVPQSLVQWKNKFLEDVTWEDTDVMRGQFPEFILEDKDAFQEGSIDRGGVANNENEDVGLEIRPKPK</sequence>
<dbReference type="InterPro" id="IPR041588">
    <property type="entry name" value="Integrase_H2C2"/>
</dbReference>
<reference evidence="3 4" key="1">
    <citation type="journal article" date="2018" name="Front. Plant Sci.">
        <title>Red Clover (Trifolium pratense) and Zigzag Clover (T. medium) - A Picture of Genomic Similarities and Differences.</title>
        <authorList>
            <person name="Dluhosova J."/>
            <person name="Istvanek J."/>
            <person name="Nedelnik J."/>
            <person name="Repkova J."/>
        </authorList>
    </citation>
    <scope>NUCLEOTIDE SEQUENCE [LARGE SCALE GENOMIC DNA]</scope>
    <source>
        <strain evidence="4">cv. 10/8</strain>
        <tissue evidence="3">Leaf</tissue>
    </source>
</reference>
<organism evidence="3 4">
    <name type="scientific">Trifolium medium</name>
    <dbReference type="NCBI Taxonomy" id="97028"/>
    <lineage>
        <taxon>Eukaryota</taxon>
        <taxon>Viridiplantae</taxon>
        <taxon>Streptophyta</taxon>
        <taxon>Embryophyta</taxon>
        <taxon>Tracheophyta</taxon>
        <taxon>Spermatophyta</taxon>
        <taxon>Magnoliopsida</taxon>
        <taxon>eudicotyledons</taxon>
        <taxon>Gunneridae</taxon>
        <taxon>Pentapetalae</taxon>
        <taxon>rosids</taxon>
        <taxon>fabids</taxon>
        <taxon>Fabales</taxon>
        <taxon>Fabaceae</taxon>
        <taxon>Papilionoideae</taxon>
        <taxon>50 kb inversion clade</taxon>
        <taxon>NPAAA clade</taxon>
        <taxon>Hologalegina</taxon>
        <taxon>IRL clade</taxon>
        <taxon>Trifolieae</taxon>
        <taxon>Trifolium</taxon>
    </lineage>
</organism>
<dbReference type="InterPro" id="IPR012337">
    <property type="entry name" value="RNaseH-like_sf"/>
</dbReference>
<dbReference type="SUPFAM" id="SSF53098">
    <property type="entry name" value="Ribonuclease H-like"/>
    <property type="match status" value="1"/>
</dbReference>
<name>A0A392MT00_9FABA</name>
<dbReference type="GO" id="GO:0015074">
    <property type="term" value="P:DNA integration"/>
    <property type="evidence" value="ECO:0007669"/>
    <property type="project" value="InterPro"/>
</dbReference>
<dbReference type="Proteomes" id="UP000265520">
    <property type="component" value="Unassembled WGS sequence"/>
</dbReference>
<evidence type="ECO:0000256" key="1">
    <source>
        <dbReference type="SAM" id="MobiDB-lite"/>
    </source>
</evidence>
<dbReference type="GO" id="GO:0003676">
    <property type="term" value="F:nucleic acid binding"/>
    <property type="evidence" value="ECO:0007669"/>
    <property type="project" value="InterPro"/>
</dbReference>
<evidence type="ECO:0000259" key="2">
    <source>
        <dbReference type="PROSITE" id="PS50994"/>
    </source>
</evidence>
<proteinExistence type="predicted"/>
<protein>
    <recommendedName>
        <fullName evidence="2">Integrase catalytic domain-containing protein</fullName>
    </recommendedName>
</protein>
<dbReference type="AlphaFoldDB" id="A0A392MT00"/>
<dbReference type="PROSITE" id="PS50994">
    <property type="entry name" value="INTEGRASE"/>
    <property type="match status" value="1"/>
</dbReference>
<evidence type="ECO:0000313" key="3">
    <source>
        <dbReference type="EMBL" id="MCH90660.1"/>
    </source>
</evidence>
<dbReference type="Pfam" id="PF17921">
    <property type="entry name" value="Integrase_H2C2"/>
    <property type="match status" value="1"/>
</dbReference>